<name>A0A165DJA8_9BASI</name>
<dbReference type="InParanoid" id="A0A165DJA8"/>
<feature type="region of interest" description="Disordered" evidence="1">
    <location>
        <begin position="1"/>
        <end position="36"/>
    </location>
</feature>
<evidence type="ECO:0000256" key="1">
    <source>
        <dbReference type="SAM" id="MobiDB-lite"/>
    </source>
</evidence>
<reference evidence="2 3" key="1">
    <citation type="journal article" date="2016" name="Mol. Biol. Evol.">
        <title>Comparative Genomics of Early-Diverging Mushroom-Forming Fungi Provides Insights into the Origins of Lignocellulose Decay Capabilities.</title>
        <authorList>
            <person name="Nagy L.G."/>
            <person name="Riley R."/>
            <person name="Tritt A."/>
            <person name="Adam C."/>
            <person name="Daum C."/>
            <person name="Floudas D."/>
            <person name="Sun H."/>
            <person name="Yadav J.S."/>
            <person name="Pangilinan J."/>
            <person name="Larsson K.H."/>
            <person name="Matsuura K."/>
            <person name="Barry K."/>
            <person name="Labutti K."/>
            <person name="Kuo R."/>
            <person name="Ohm R.A."/>
            <person name="Bhattacharya S.S."/>
            <person name="Shirouzu T."/>
            <person name="Yoshinaga Y."/>
            <person name="Martin F.M."/>
            <person name="Grigoriev I.V."/>
            <person name="Hibbett D.S."/>
        </authorList>
    </citation>
    <scope>NUCLEOTIDE SEQUENCE [LARGE SCALE GENOMIC DNA]</scope>
    <source>
        <strain evidence="2 3">HHB12733</strain>
    </source>
</reference>
<dbReference type="AlphaFoldDB" id="A0A165DJA8"/>
<keyword evidence="3" id="KW-1185">Reference proteome</keyword>
<dbReference type="Proteomes" id="UP000076842">
    <property type="component" value="Unassembled WGS sequence"/>
</dbReference>
<accession>A0A165DJA8</accession>
<protein>
    <submittedName>
        <fullName evidence="2">Uncharacterized protein</fullName>
    </submittedName>
</protein>
<evidence type="ECO:0000313" key="2">
    <source>
        <dbReference type="EMBL" id="KZT52929.1"/>
    </source>
</evidence>
<dbReference type="EMBL" id="KV424051">
    <property type="protein sequence ID" value="KZT52929.1"/>
    <property type="molecule type" value="Genomic_DNA"/>
</dbReference>
<evidence type="ECO:0000313" key="3">
    <source>
        <dbReference type="Proteomes" id="UP000076842"/>
    </source>
</evidence>
<sequence>MACDWRVNADRARAGRGRAGVRGRSPSHLPEPNRDGSARFGIGRSFLCWSWRLTQPTWPRRMGNISQIDHASHSFAAGYLSFPPGMHGPQPAARGSRWVHRENISRLVAHGMDGAVRSYPAQPWGDPTLLGSTPAYRSRAAGARANASGGQVRAEPR</sequence>
<gene>
    <name evidence="2" type="ORF">CALCODRAFT_67282</name>
</gene>
<proteinExistence type="predicted"/>
<organism evidence="2 3">
    <name type="scientific">Calocera cornea HHB12733</name>
    <dbReference type="NCBI Taxonomy" id="1353952"/>
    <lineage>
        <taxon>Eukaryota</taxon>
        <taxon>Fungi</taxon>
        <taxon>Dikarya</taxon>
        <taxon>Basidiomycota</taxon>
        <taxon>Agaricomycotina</taxon>
        <taxon>Dacrymycetes</taxon>
        <taxon>Dacrymycetales</taxon>
        <taxon>Dacrymycetaceae</taxon>
        <taxon>Calocera</taxon>
    </lineage>
</organism>